<keyword evidence="4" id="KW-0949">S-adenosyl-L-methionine</keyword>
<dbReference type="AlphaFoldDB" id="A0A9X2CZ97"/>
<dbReference type="Proteomes" id="UP001139721">
    <property type="component" value="Unassembled WGS sequence"/>
</dbReference>
<dbReference type="GO" id="GO:0032259">
    <property type="term" value="P:methylation"/>
    <property type="evidence" value="ECO:0007669"/>
    <property type="project" value="UniProtKB-KW"/>
</dbReference>
<feature type="active site" evidence="6">
    <location>
        <position position="344"/>
    </location>
</feature>
<evidence type="ECO:0000256" key="5">
    <source>
        <dbReference type="ARBA" id="ARBA00023098"/>
    </source>
</evidence>
<comment type="caution">
    <text evidence="7">The sequence shown here is derived from an EMBL/GenBank/DDBJ whole genome shotgun (WGS) entry which is preliminary data.</text>
</comment>
<evidence type="ECO:0000256" key="1">
    <source>
        <dbReference type="ARBA" id="ARBA00010815"/>
    </source>
</evidence>
<proteinExistence type="inferred from homology"/>
<dbReference type="RefSeq" id="WP_250421848.1">
    <property type="nucleotide sequence ID" value="NZ_JAJKBJ010000005.1"/>
</dbReference>
<dbReference type="InterPro" id="IPR003333">
    <property type="entry name" value="CMAS"/>
</dbReference>
<keyword evidence="5" id="KW-0443">Lipid metabolism</keyword>
<sequence>MKTNHLKSYALELLNCAGIHLNGDKPWDIQIYNEDFYSRVLKYGSLGLGEAYMDNWWDCKSLDQFFDRIIQADLESKVKTNAGMLLRFALLKLINHQTKKRSLIVGKKHYDLGNDLFQAMLDKRMNYTCGYWKRATNLDDAQQDKLELTCQKMMLKPGMEVLDIGCGFGALAKYAAEKYGVSVVGITISKEQCEFAQKNCANLPIKILFQDYRDIQGHFDRIVSLGMFEHVGQKNYPAYMQKVHHCLKDDGLFLLHTIGNNITNLSVDPWVTKYIFPNGSLPSIMQIGKATEKLFVMEDWHNFGADYNKTLMAWYANFNQNWNTLKNQYDERFYRMWSYYLLSCASTFRLRQTQLWQIVFSKHGLKEGYQAPRL</sequence>
<dbReference type="InterPro" id="IPR029063">
    <property type="entry name" value="SAM-dependent_MTases_sf"/>
</dbReference>
<keyword evidence="2 7" id="KW-0489">Methyltransferase</keyword>
<dbReference type="PANTHER" id="PTHR43667:SF1">
    <property type="entry name" value="CYCLOPROPANE-FATTY-ACYL-PHOSPHOLIPID SYNTHASE"/>
    <property type="match status" value="1"/>
</dbReference>
<evidence type="ECO:0000256" key="2">
    <source>
        <dbReference type="ARBA" id="ARBA00022603"/>
    </source>
</evidence>
<accession>A0A9X2CZ97</accession>
<evidence type="ECO:0000313" key="8">
    <source>
        <dbReference type="Proteomes" id="UP001139721"/>
    </source>
</evidence>
<gene>
    <name evidence="7" type="primary">cfa</name>
    <name evidence="7" type="ORF">LOX96_06065</name>
</gene>
<dbReference type="SUPFAM" id="SSF53335">
    <property type="entry name" value="S-adenosyl-L-methionine-dependent methyltransferases"/>
    <property type="match status" value="1"/>
</dbReference>
<keyword evidence="3 7" id="KW-0808">Transferase</keyword>
<evidence type="ECO:0000256" key="4">
    <source>
        <dbReference type="ARBA" id="ARBA00022691"/>
    </source>
</evidence>
<dbReference type="CDD" id="cd02440">
    <property type="entry name" value="AdoMet_MTases"/>
    <property type="match status" value="1"/>
</dbReference>
<dbReference type="PIRSF" id="PIRSF003085">
    <property type="entry name" value="CMAS"/>
    <property type="match status" value="1"/>
</dbReference>
<reference evidence="7" key="1">
    <citation type="submission" date="2021-11" db="EMBL/GenBank/DDBJ databases">
        <title>Legionella maioricencis sp. nov., a new species isolated from hot water samples in Mallorca.</title>
        <authorList>
            <person name="Crespi S."/>
            <person name="Drasar V."/>
            <person name="Salva-Serra F."/>
            <person name="Jaen-Luchoro D."/>
            <person name="Pineiro-Iglesias B."/>
            <person name="Aliaga F."/>
            <person name="Fernandez-Juarez V."/>
            <person name="Coll G."/>
            <person name="Moore E.R.B."/>
            <person name="Bennasar-Figueras A."/>
        </authorList>
    </citation>
    <scope>NUCLEOTIDE SEQUENCE</scope>
    <source>
        <strain evidence="7">HCPI-6</strain>
    </source>
</reference>
<dbReference type="NCBIfam" id="NF008686">
    <property type="entry name" value="PRK11705.1"/>
    <property type="match status" value="1"/>
</dbReference>
<dbReference type="GO" id="GO:0008825">
    <property type="term" value="F:cyclopropane-fatty-acyl-phospholipid synthase activity"/>
    <property type="evidence" value="ECO:0007669"/>
    <property type="project" value="UniProtKB-EC"/>
</dbReference>
<organism evidence="7 8">
    <name type="scientific">Legionella maioricensis</name>
    <dbReference type="NCBI Taxonomy" id="2896528"/>
    <lineage>
        <taxon>Bacteria</taxon>
        <taxon>Pseudomonadati</taxon>
        <taxon>Pseudomonadota</taxon>
        <taxon>Gammaproteobacteria</taxon>
        <taxon>Legionellales</taxon>
        <taxon>Legionellaceae</taxon>
        <taxon>Legionella</taxon>
    </lineage>
</organism>
<evidence type="ECO:0000313" key="7">
    <source>
        <dbReference type="EMBL" id="MCL9683650.1"/>
    </source>
</evidence>
<dbReference type="Gene3D" id="3.40.50.150">
    <property type="entry name" value="Vaccinia Virus protein VP39"/>
    <property type="match status" value="1"/>
</dbReference>
<name>A0A9X2CZ97_9GAMM</name>
<dbReference type="EC" id="2.1.1.79" evidence="7"/>
<comment type="similarity">
    <text evidence="1">Belongs to the CFA/CMAS family.</text>
</comment>
<evidence type="ECO:0000256" key="6">
    <source>
        <dbReference type="PIRSR" id="PIRSR003085-1"/>
    </source>
</evidence>
<protein>
    <submittedName>
        <fullName evidence="7">Cyclopropane fatty acyl phospholipid synthase</fullName>
        <ecNumber evidence="7">2.1.1.79</ecNumber>
    </submittedName>
</protein>
<dbReference type="PANTHER" id="PTHR43667">
    <property type="entry name" value="CYCLOPROPANE-FATTY-ACYL-PHOSPHOLIPID SYNTHASE"/>
    <property type="match status" value="1"/>
</dbReference>
<dbReference type="Pfam" id="PF02353">
    <property type="entry name" value="CMAS"/>
    <property type="match status" value="1"/>
</dbReference>
<evidence type="ECO:0000256" key="3">
    <source>
        <dbReference type="ARBA" id="ARBA00022679"/>
    </source>
</evidence>
<dbReference type="EMBL" id="JAJKBJ010000005">
    <property type="protein sequence ID" value="MCL9683650.1"/>
    <property type="molecule type" value="Genomic_DNA"/>
</dbReference>
<dbReference type="GO" id="GO:0008610">
    <property type="term" value="P:lipid biosynthetic process"/>
    <property type="evidence" value="ECO:0007669"/>
    <property type="project" value="InterPro"/>
</dbReference>
<keyword evidence="8" id="KW-1185">Reference proteome</keyword>
<dbReference type="InterPro" id="IPR050723">
    <property type="entry name" value="CFA/CMAS"/>
</dbReference>